<dbReference type="OrthoDB" id="3897607at2759"/>
<evidence type="ECO:0000259" key="8">
    <source>
        <dbReference type="Pfam" id="PF20684"/>
    </source>
</evidence>
<dbReference type="GO" id="GO:0016020">
    <property type="term" value="C:membrane"/>
    <property type="evidence" value="ECO:0007669"/>
    <property type="project" value="UniProtKB-SubCell"/>
</dbReference>
<feature type="transmembrane region" description="Helical" evidence="7">
    <location>
        <begin position="56"/>
        <end position="85"/>
    </location>
</feature>
<evidence type="ECO:0000256" key="6">
    <source>
        <dbReference type="SAM" id="MobiDB-lite"/>
    </source>
</evidence>
<name>A0A5N5WUI4_9EURO</name>
<dbReference type="AlphaFoldDB" id="A0A5N5WUI4"/>
<accession>A0A5N5WUI4</accession>
<feature type="transmembrane region" description="Helical" evidence="7">
    <location>
        <begin position="14"/>
        <end position="36"/>
    </location>
</feature>
<gene>
    <name evidence="9" type="ORF">BDV29DRAFT_192867</name>
</gene>
<dbReference type="InterPro" id="IPR049326">
    <property type="entry name" value="Rhodopsin_dom_fungi"/>
</dbReference>
<comment type="subcellular location">
    <subcellularLocation>
        <location evidence="1">Membrane</location>
        <topology evidence="1">Multi-pass membrane protein</topology>
    </subcellularLocation>
</comment>
<dbReference type="PANTHER" id="PTHR33048:SF96">
    <property type="entry name" value="INTEGRAL MEMBRANE PROTEIN"/>
    <property type="match status" value="1"/>
</dbReference>
<evidence type="ECO:0000256" key="1">
    <source>
        <dbReference type="ARBA" id="ARBA00004141"/>
    </source>
</evidence>
<dbReference type="InterPro" id="IPR052337">
    <property type="entry name" value="SAT4-like"/>
</dbReference>
<dbReference type="Pfam" id="PF20684">
    <property type="entry name" value="Fung_rhodopsin"/>
    <property type="match status" value="1"/>
</dbReference>
<evidence type="ECO:0000313" key="10">
    <source>
        <dbReference type="Proteomes" id="UP000326565"/>
    </source>
</evidence>
<organism evidence="9 10">
    <name type="scientific">Aspergillus leporis</name>
    <dbReference type="NCBI Taxonomy" id="41062"/>
    <lineage>
        <taxon>Eukaryota</taxon>
        <taxon>Fungi</taxon>
        <taxon>Dikarya</taxon>
        <taxon>Ascomycota</taxon>
        <taxon>Pezizomycotina</taxon>
        <taxon>Eurotiomycetes</taxon>
        <taxon>Eurotiomycetidae</taxon>
        <taxon>Eurotiales</taxon>
        <taxon>Aspergillaceae</taxon>
        <taxon>Aspergillus</taxon>
        <taxon>Aspergillus subgen. Circumdati</taxon>
    </lineage>
</organism>
<evidence type="ECO:0000313" key="9">
    <source>
        <dbReference type="EMBL" id="KAB8071969.1"/>
    </source>
</evidence>
<evidence type="ECO:0000256" key="4">
    <source>
        <dbReference type="ARBA" id="ARBA00023136"/>
    </source>
</evidence>
<sequence length="239" mass="26043">MTLLRITVIKTHTIILYTISTLTILVGVMFILVSIFECTPVDFFWNRTTKTGKCIAPNALVGIAYTASVVAAIADFTLGLLPCFIVWNLQMNRKTKVALAGIMGLGCIAGAAVIARIPYLSAYKHADFLHATHAVSICSNIETGLGITASSLATLRPIFRFLRDSTSGSRSRKRPTDNSYPLSSAAKNGENRHWTDGNDGLHSTTITGRQHSMQNVSTESVTPLYQGMKVERSFQVEMA</sequence>
<evidence type="ECO:0000256" key="5">
    <source>
        <dbReference type="ARBA" id="ARBA00038359"/>
    </source>
</evidence>
<dbReference type="Proteomes" id="UP000326565">
    <property type="component" value="Unassembled WGS sequence"/>
</dbReference>
<keyword evidence="2 7" id="KW-0812">Transmembrane</keyword>
<proteinExistence type="inferred from homology"/>
<keyword evidence="3 7" id="KW-1133">Transmembrane helix</keyword>
<reference evidence="9 10" key="1">
    <citation type="submission" date="2019-04" db="EMBL/GenBank/DDBJ databases">
        <title>Friends and foes A comparative genomics study of 23 Aspergillus species from section Flavi.</title>
        <authorList>
            <consortium name="DOE Joint Genome Institute"/>
            <person name="Kjaerbolling I."/>
            <person name="Vesth T."/>
            <person name="Frisvad J.C."/>
            <person name="Nybo J.L."/>
            <person name="Theobald S."/>
            <person name="Kildgaard S."/>
            <person name="Isbrandt T."/>
            <person name="Kuo A."/>
            <person name="Sato A."/>
            <person name="Lyhne E.K."/>
            <person name="Kogle M.E."/>
            <person name="Wiebenga A."/>
            <person name="Kun R.S."/>
            <person name="Lubbers R.J."/>
            <person name="Makela M.R."/>
            <person name="Barry K."/>
            <person name="Chovatia M."/>
            <person name="Clum A."/>
            <person name="Daum C."/>
            <person name="Haridas S."/>
            <person name="He G."/>
            <person name="LaButti K."/>
            <person name="Lipzen A."/>
            <person name="Mondo S."/>
            <person name="Riley R."/>
            <person name="Salamov A."/>
            <person name="Simmons B.A."/>
            <person name="Magnuson J.K."/>
            <person name="Henrissat B."/>
            <person name="Mortensen U.H."/>
            <person name="Larsen T.O."/>
            <person name="Devries R.P."/>
            <person name="Grigoriev I.V."/>
            <person name="Machida M."/>
            <person name="Baker S.E."/>
            <person name="Andersen M.R."/>
        </authorList>
    </citation>
    <scope>NUCLEOTIDE SEQUENCE [LARGE SCALE GENOMIC DNA]</scope>
    <source>
        <strain evidence="9 10">CBS 151.66</strain>
    </source>
</reference>
<dbReference type="EMBL" id="ML732258">
    <property type="protein sequence ID" value="KAB8071969.1"/>
    <property type="molecule type" value="Genomic_DNA"/>
</dbReference>
<feature type="domain" description="Rhodopsin" evidence="8">
    <location>
        <begin position="3"/>
        <end position="160"/>
    </location>
</feature>
<feature type="transmembrane region" description="Helical" evidence="7">
    <location>
        <begin position="97"/>
        <end position="119"/>
    </location>
</feature>
<keyword evidence="10" id="KW-1185">Reference proteome</keyword>
<keyword evidence="4 7" id="KW-0472">Membrane</keyword>
<evidence type="ECO:0000256" key="7">
    <source>
        <dbReference type="SAM" id="Phobius"/>
    </source>
</evidence>
<dbReference type="PANTHER" id="PTHR33048">
    <property type="entry name" value="PTH11-LIKE INTEGRAL MEMBRANE PROTEIN (AFU_ORTHOLOGUE AFUA_5G11245)"/>
    <property type="match status" value="1"/>
</dbReference>
<evidence type="ECO:0000256" key="3">
    <source>
        <dbReference type="ARBA" id="ARBA00022989"/>
    </source>
</evidence>
<feature type="compositionally biased region" description="Polar residues" evidence="6">
    <location>
        <begin position="177"/>
        <end position="186"/>
    </location>
</feature>
<feature type="compositionally biased region" description="Polar residues" evidence="6">
    <location>
        <begin position="201"/>
        <end position="220"/>
    </location>
</feature>
<comment type="similarity">
    <text evidence="5">Belongs to the SAT4 family.</text>
</comment>
<feature type="region of interest" description="Disordered" evidence="6">
    <location>
        <begin position="166"/>
        <end position="220"/>
    </location>
</feature>
<evidence type="ECO:0000256" key="2">
    <source>
        <dbReference type="ARBA" id="ARBA00022692"/>
    </source>
</evidence>
<protein>
    <recommendedName>
        <fullName evidence="8">Rhodopsin domain-containing protein</fullName>
    </recommendedName>
</protein>